<dbReference type="AlphaFoldDB" id="A0A8T0QY20"/>
<evidence type="ECO:0000313" key="2">
    <source>
        <dbReference type="EMBL" id="KAG2578081.1"/>
    </source>
</evidence>
<gene>
    <name evidence="2" type="ORF">PVAP13_6NG190900</name>
</gene>
<feature type="compositionally biased region" description="Basic and acidic residues" evidence="1">
    <location>
        <begin position="55"/>
        <end position="69"/>
    </location>
</feature>
<name>A0A8T0QY20_PANVG</name>
<evidence type="ECO:0000313" key="3">
    <source>
        <dbReference type="Proteomes" id="UP000823388"/>
    </source>
</evidence>
<reference evidence="2" key="1">
    <citation type="submission" date="2020-05" db="EMBL/GenBank/DDBJ databases">
        <title>WGS assembly of Panicum virgatum.</title>
        <authorList>
            <person name="Lovell J.T."/>
            <person name="Jenkins J."/>
            <person name="Shu S."/>
            <person name="Juenger T.E."/>
            <person name="Schmutz J."/>
        </authorList>
    </citation>
    <scope>NUCLEOTIDE SEQUENCE</scope>
    <source>
        <strain evidence="2">AP13</strain>
    </source>
</reference>
<sequence>MPIPYAPHPTSFHYYSSWGWDDTWAHTPSYVRPYHVGYAAPREPSCARQLCVGNDRPKPRDRDGRKDTSSDLNAITEKPINVLKTSAIDGNKKENSTIDIPNTKSGKKRSKEPKIKKEVLLSKPQVQSSCLFGSSGCQKRKLQRLSAQELKEKGVAWIPKGSAQTPDKDNVHIRGVAQLKEKRWSKIRSLKMRFSPNHRHYWLVHHPFDLQIPCMPMSWNSSLNAFGYPSYSYFDPQMPYGSLYHGGLSPNCYAY</sequence>
<keyword evidence="3" id="KW-1185">Reference proteome</keyword>
<protein>
    <submittedName>
        <fullName evidence="2">Uncharacterized protein</fullName>
    </submittedName>
</protein>
<dbReference type="EMBL" id="CM029048">
    <property type="protein sequence ID" value="KAG2578081.1"/>
    <property type="molecule type" value="Genomic_DNA"/>
</dbReference>
<organism evidence="2 3">
    <name type="scientific">Panicum virgatum</name>
    <name type="common">Blackwell switchgrass</name>
    <dbReference type="NCBI Taxonomy" id="38727"/>
    <lineage>
        <taxon>Eukaryota</taxon>
        <taxon>Viridiplantae</taxon>
        <taxon>Streptophyta</taxon>
        <taxon>Embryophyta</taxon>
        <taxon>Tracheophyta</taxon>
        <taxon>Spermatophyta</taxon>
        <taxon>Magnoliopsida</taxon>
        <taxon>Liliopsida</taxon>
        <taxon>Poales</taxon>
        <taxon>Poaceae</taxon>
        <taxon>PACMAD clade</taxon>
        <taxon>Panicoideae</taxon>
        <taxon>Panicodae</taxon>
        <taxon>Paniceae</taxon>
        <taxon>Panicinae</taxon>
        <taxon>Panicum</taxon>
        <taxon>Panicum sect. Hiantes</taxon>
    </lineage>
</organism>
<evidence type="ECO:0000256" key="1">
    <source>
        <dbReference type="SAM" id="MobiDB-lite"/>
    </source>
</evidence>
<accession>A0A8T0QY20</accession>
<dbReference type="Proteomes" id="UP000823388">
    <property type="component" value="Chromosome 6N"/>
</dbReference>
<proteinExistence type="predicted"/>
<feature type="region of interest" description="Disordered" evidence="1">
    <location>
        <begin position="92"/>
        <end position="113"/>
    </location>
</feature>
<feature type="region of interest" description="Disordered" evidence="1">
    <location>
        <begin position="51"/>
        <end position="75"/>
    </location>
</feature>
<comment type="caution">
    <text evidence="2">The sequence shown here is derived from an EMBL/GenBank/DDBJ whole genome shotgun (WGS) entry which is preliminary data.</text>
</comment>